<comment type="caution">
    <text evidence="3">The sequence shown here is derived from an EMBL/GenBank/DDBJ whole genome shotgun (WGS) entry which is preliminary data.</text>
</comment>
<dbReference type="Proteomes" id="UP001143545">
    <property type="component" value="Unassembled WGS sequence"/>
</dbReference>
<feature type="transmembrane region" description="Helical" evidence="1">
    <location>
        <begin position="12"/>
        <end position="30"/>
    </location>
</feature>
<sequence>MALKISKEIKTAVIVLSGIVLFILGINFLMSNSIFSNARTYYAEFNHSGGLQPSTPVVVNGKKIGTVTEVELRQEDAKIIVTFDVDSDFQFSKNSVAELYKSILGSAELQIIPANDGAEPAPKGSWLKSRVQTGMIESITNQLDPLRLKMEKALTSADTLINNLNSLLDDQRKASLKNGIDDLSATITNFKIASNKLNTVLDDNKVKIEVTLDSIQTISGNLASITNQVAEGNIKGSLEKFNSSMTRLDSIMINIDNGEGNIGKLLKDEALYKHLNGVSKQMEELLQDMKLNPKRYVHFSIFGKKNKDYQPPTDENE</sequence>
<evidence type="ECO:0000256" key="1">
    <source>
        <dbReference type="SAM" id="Phobius"/>
    </source>
</evidence>
<feature type="domain" description="Mce/MlaD" evidence="2">
    <location>
        <begin position="38"/>
        <end position="113"/>
    </location>
</feature>
<protein>
    <submittedName>
        <fullName evidence="3">Organic solvent ABC transporter substrate-binding protein</fullName>
    </submittedName>
</protein>
<dbReference type="Pfam" id="PF02470">
    <property type="entry name" value="MlaD"/>
    <property type="match status" value="1"/>
</dbReference>
<dbReference type="InterPro" id="IPR003399">
    <property type="entry name" value="Mce/MlaD"/>
</dbReference>
<gene>
    <name evidence="3" type="ORF">NBRC110019_07990</name>
</gene>
<dbReference type="EMBL" id="BRVP01000004">
    <property type="protein sequence ID" value="GLB51760.1"/>
    <property type="molecule type" value="Genomic_DNA"/>
</dbReference>
<dbReference type="AlphaFoldDB" id="A0A9W6B3L3"/>
<proteinExistence type="predicted"/>
<evidence type="ECO:0000259" key="2">
    <source>
        <dbReference type="Pfam" id="PF02470"/>
    </source>
</evidence>
<keyword evidence="1" id="KW-0812">Transmembrane</keyword>
<keyword evidence="4" id="KW-1185">Reference proteome</keyword>
<evidence type="ECO:0000313" key="3">
    <source>
        <dbReference type="EMBL" id="GLB51760.1"/>
    </source>
</evidence>
<dbReference type="PANTHER" id="PTHR33371">
    <property type="entry name" value="INTERMEMBRANE PHOSPHOLIPID TRANSPORT SYSTEM BINDING PROTEIN MLAD-RELATED"/>
    <property type="match status" value="1"/>
</dbReference>
<accession>A0A9W6B3L3</accession>
<keyword evidence="1" id="KW-1133">Transmembrane helix</keyword>
<dbReference type="PANTHER" id="PTHR33371:SF4">
    <property type="entry name" value="INTERMEMBRANE PHOSPHOLIPID TRANSPORT SYSTEM BINDING PROTEIN MLAD"/>
    <property type="match status" value="1"/>
</dbReference>
<dbReference type="InterPro" id="IPR052336">
    <property type="entry name" value="MlaD_Phospholipid_Transporter"/>
</dbReference>
<organism evidence="3 4">
    <name type="scientific">Neptunitalea chrysea</name>
    <dbReference type="NCBI Taxonomy" id="1647581"/>
    <lineage>
        <taxon>Bacteria</taxon>
        <taxon>Pseudomonadati</taxon>
        <taxon>Bacteroidota</taxon>
        <taxon>Flavobacteriia</taxon>
        <taxon>Flavobacteriales</taxon>
        <taxon>Flavobacteriaceae</taxon>
        <taxon>Neptunitalea</taxon>
    </lineage>
</organism>
<evidence type="ECO:0000313" key="4">
    <source>
        <dbReference type="Proteomes" id="UP001143545"/>
    </source>
</evidence>
<name>A0A9W6B3L3_9FLAO</name>
<reference evidence="3" key="1">
    <citation type="submission" date="2022-07" db="EMBL/GenBank/DDBJ databases">
        <title>Taxonomy of Novel Oxalotrophic and Methylotrophic Bacteria.</title>
        <authorList>
            <person name="Sahin N."/>
            <person name="Tani A."/>
        </authorList>
    </citation>
    <scope>NUCLEOTIDE SEQUENCE</scope>
    <source>
        <strain evidence="3">AM327</strain>
    </source>
</reference>
<keyword evidence="1" id="KW-0472">Membrane</keyword>